<dbReference type="Proteomes" id="UP000664317">
    <property type="component" value="Unassembled WGS sequence"/>
</dbReference>
<evidence type="ECO:0000313" key="1">
    <source>
        <dbReference type="EMBL" id="MBN7809411.1"/>
    </source>
</evidence>
<accession>A0ABS3BYC3</accession>
<comment type="caution">
    <text evidence="1">The sequence shown here is derived from an EMBL/GenBank/DDBJ whole genome shotgun (WGS) entry which is preliminary data.</text>
</comment>
<gene>
    <name evidence="1" type="ORF">J0A68_00500</name>
</gene>
<protein>
    <recommendedName>
        <fullName evidence="3">TIR domain-containing protein</fullName>
    </recommendedName>
</protein>
<reference evidence="1 2" key="1">
    <citation type="submission" date="2021-03" db="EMBL/GenBank/DDBJ databases">
        <title>novel species isolated from a fishpond in China.</title>
        <authorList>
            <person name="Lu H."/>
            <person name="Cai Z."/>
        </authorList>
    </citation>
    <scope>NUCLEOTIDE SEQUENCE [LARGE SCALE GENOMIC DNA]</scope>
    <source>
        <strain evidence="1 2">H41</strain>
    </source>
</reference>
<dbReference type="RefSeq" id="WP_206576218.1">
    <property type="nucleotide sequence ID" value="NZ_JAFKCT010000001.1"/>
</dbReference>
<dbReference type="Gene3D" id="3.40.50.10140">
    <property type="entry name" value="Toll/interleukin-1 receptor homology (TIR) domain"/>
    <property type="match status" value="1"/>
</dbReference>
<dbReference type="EMBL" id="JAFKCT010000001">
    <property type="protein sequence ID" value="MBN7809411.1"/>
    <property type="molecule type" value="Genomic_DNA"/>
</dbReference>
<proteinExistence type="predicted"/>
<evidence type="ECO:0008006" key="3">
    <source>
        <dbReference type="Google" id="ProtNLM"/>
    </source>
</evidence>
<dbReference type="SUPFAM" id="SSF52200">
    <property type="entry name" value="Toll/Interleukin receptor TIR domain"/>
    <property type="match status" value="1"/>
</dbReference>
<evidence type="ECO:0000313" key="2">
    <source>
        <dbReference type="Proteomes" id="UP000664317"/>
    </source>
</evidence>
<organism evidence="1 2">
    <name type="scientific">Algoriphagus oliviformis</name>
    <dbReference type="NCBI Taxonomy" id="2811231"/>
    <lineage>
        <taxon>Bacteria</taxon>
        <taxon>Pseudomonadati</taxon>
        <taxon>Bacteroidota</taxon>
        <taxon>Cytophagia</taxon>
        <taxon>Cytophagales</taxon>
        <taxon>Cyclobacteriaceae</taxon>
        <taxon>Algoriphagus</taxon>
    </lineage>
</organism>
<name>A0ABS3BYC3_9BACT</name>
<dbReference type="InterPro" id="IPR035897">
    <property type="entry name" value="Toll_tir_struct_dom_sf"/>
</dbReference>
<keyword evidence="2" id="KW-1185">Reference proteome</keyword>
<sequence>MNLFLSWSKDRSQAVAEAFHEWIQCVNQKIIPFFSPKDLSGGIVWINELNTQLAKTNAGIIFLTPENQHEPWIQFEAGALAKGFSANRVFVLLIDLEPHQVEGPLSNFNLSKSDEDGIKKLILNLNDLLEENKVSHHILNKVVDKYYPDLQLTINNTIAKRPIKEETAKRSSADIQNEMLTILRSLSNRVASLEKRTGEEKLVSDYNSAILADLAKNENAKKLSRFYDIIRENRKTLNSNLSFQEDDGSSSSGGI</sequence>